<sequence>MQRGGCSGQQDCSCPSRSASTRAVASGPAQCSKPNSLEIMTDCAPLSSALCEHRERVSCHVPGPERGKWARVMSVLTLSLRSHLAPASHNLASHLSSSDTM</sequence>
<gene>
    <name evidence="2" type="ORF">PLEPLA_LOCUS38562</name>
</gene>
<dbReference type="AlphaFoldDB" id="A0A9N7Z4D9"/>
<evidence type="ECO:0000313" key="3">
    <source>
        <dbReference type="Proteomes" id="UP001153269"/>
    </source>
</evidence>
<comment type="caution">
    <text evidence="2">The sequence shown here is derived from an EMBL/GenBank/DDBJ whole genome shotgun (WGS) entry which is preliminary data.</text>
</comment>
<protein>
    <submittedName>
        <fullName evidence="2">Uncharacterized protein</fullName>
    </submittedName>
</protein>
<evidence type="ECO:0000313" key="2">
    <source>
        <dbReference type="EMBL" id="CAB1450870.1"/>
    </source>
</evidence>
<dbReference type="Proteomes" id="UP001153269">
    <property type="component" value="Unassembled WGS sequence"/>
</dbReference>
<organism evidence="2 3">
    <name type="scientific">Pleuronectes platessa</name>
    <name type="common">European plaice</name>
    <dbReference type="NCBI Taxonomy" id="8262"/>
    <lineage>
        <taxon>Eukaryota</taxon>
        <taxon>Metazoa</taxon>
        <taxon>Chordata</taxon>
        <taxon>Craniata</taxon>
        <taxon>Vertebrata</taxon>
        <taxon>Euteleostomi</taxon>
        <taxon>Actinopterygii</taxon>
        <taxon>Neopterygii</taxon>
        <taxon>Teleostei</taxon>
        <taxon>Neoteleostei</taxon>
        <taxon>Acanthomorphata</taxon>
        <taxon>Carangaria</taxon>
        <taxon>Pleuronectiformes</taxon>
        <taxon>Pleuronectoidei</taxon>
        <taxon>Pleuronectidae</taxon>
        <taxon>Pleuronectes</taxon>
    </lineage>
</organism>
<reference evidence="2" key="1">
    <citation type="submission" date="2020-03" db="EMBL/GenBank/DDBJ databases">
        <authorList>
            <person name="Weist P."/>
        </authorList>
    </citation>
    <scope>NUCLEOTIDE SEQUENCE</scope>
</reference>
<accession>A0A9N7Z4D9</accession>
<feature type="compositionally biased region" description="Polar residues" evidence="1">
    <location>
        <begin position="8"/>
        <end position="23"/>
    </location>
</feature>
<evidence type="ECO:0000256" key="1">
    <source>
        <dbReference type="SAM" id="MobiDB-lite"/>
    </source>
</evidence>
<proteinExistence type="predicted"/>
<dbReference type="EMBL" id="CADEAL010004069">
    <property type="protein sequence ID" value="CAB1450870.1"/>
    <property type="molecule type" value="Genomic_DNA"/>
</dbReference>
<name>A0A9N7Z4D9_PLEPL</name>
<keyword evidence="3" id="KW-1185">Reference proteome</keyword>
<feature type="region of interest" description="Disordered" evidence="1">
    <location>
        <begin position="1"/>
        <end position="31"/>
    </location>
</feature>